<keyword evidence="3" id="KW-1185">Reference proteome</keyword>
<gene>
    <name evidence="2" type="ORF">Vbra_6522</name>
</gene>
<dbReference type="VEuPathDB" id="CryptoDB:Vbra_6522"/>
<evidence type="ECO:0000256" key="1">
    <source>
        <dbReference type="SAM" id="MobiDB-lite"/>
    </source>
</evidence>
<dbReference type="InParanoid" id="A0A0G4H3N7"/>
<name>A0A0G4H3N7_VITBC</name>
<proteinExistence type="predicted"/>
<evidence type="ECO:0000313" key="2">
    <source>
        <dbReference type="EMBL" id="CEM38343.1"/>
    </source>
</evidence>
<dbReference type="Proteomes" id="UP000041254">
    <property type="component" value="Unassembled WGS sequence"/>
</dbReference>
<dbReference type="PhylomeDB" id="A0A0G4H3N7"/>
<dbReference type="EMBL" id="CDMY01000982">
    <property type="protein sequence ID" value="CEM38343.1"/>
    <property type="molecule type" value="Genomic_DNA"/>
</dbReference>
<protein>
    <submittedName>
        <fullName evidence="2">Uncharacterized protein</fullName>
    </submittedName>
</protein>
<dbReference type="AlphaFoldDB" id="A0A0G4H3N7"/>
<sequence>MVVQTRSQAAAATKSQNGADLTSAHPAGPEVPGPQQRHGTAAKGPNKTSRATSAAAAAAHQQNPNSRRAVGGKGCKGEVVKDEGDEEPLQKEMNRLVTARRQRQPAAAAAAGCIQPQQVGRGKKCADGVSGSRGDMVVMGGLGGLGGGYHAPLSGTK</sequence>
<evidence type="ECO:0000313" key="3">
    <source>
        <dbReference type="Proteomes" id="UP000041254"/>
    </source>
</evidence>
<accession>A0A0G4H3N7</accession>
<organism evidence="2 3">
    <name type="scientific">Vitrella brassicaformis (strain CCMP3155)</name>
    <dbReference type="NCBI Taxonomy" id="1169540"/>
    <lineage>
        <taxon>Eukaryota</taxon>
        <taxon>Sar</taxon>
        <taxon>Alveolata</taxon>
        <taxon>Colpodellida</taxon>
        <taxon>Vitrellaceae</taxon>
        <taxon>Vitrella</taxon>
    </lineage>
</organism>
<reference evidence="2 3" key="1">
    <citation type="submission" date="2014-11" db="EMBL/GenBank/DDBJ databases">
        <authorList>
            <person name="Zhu J."/>
            <person name="Qi W."/>
            <person name="Song R."/>
        </authorList>
    </citation>
    <scope>NUCLEOTIDE SEQUENCE [LARGE SCALE GENOMIC DNA]</scope>
</reference>
<feature type="compositionally biased region" description="Basic and acidic residues" evidence="1">
    <location>
        <begin position="75"/>
        <end position="90"/>
    </location>
</feature>
<feature type="region of interest" description="Disordered" evidence="1">
    <location>
        <begin position="1"/>
        <end position="90"/>
    </location>
</feature>
<feature type="compositionally biased region" description="Polar residues" evidence="1">
    <location>
        <begin position="1"/>
        <end position="20"/>
    </location>
</feature>